<dbReference type="Proteomes" id="UP001212189">
    <property type="component" value="Chromosome"/>
</dbReference>
<protein>
    <submittedName>
        <fullName evidence="2">Chemotaxis protein CheW</fullName>
    </submittedName>
</protein>
<evidence type="ECO:0000313" key="2">
    <source>
        <dbReference type="EMBL" id="WBE25514.1"/>
    </source>
</evidence>
<evidence type="ECO:0000313" key="3">
    <source>
        <dbReference type="Proteomes" id="UP001212189"/>
    </source>
</evidence>
<reference evidence="2 3" key="1">
    <citation type="submission" date="2022-12" db="EMBL/GenBank/DDBJ databases">
        <title>Coexistence and Characterization of a Novel Tigecycline Resistance gene tet(X) variant and blaNDM-1 in a Pseudomonas caeni Isolate of Chicken Origin.</title>
        <authorList>
            <person name="Lu X."/>
            <person name="Zhang L."/>
            <person name="Li R."/>
            <person name="Wang Z."/>
        </authorList>
    </citation>
    <scope>NUCLEOTIDE SEQUENCE [LARGE SCALE GENOMIC DNA]</scope>
    <source>
        <strain evidence="2 3">CE14</strain>
    </source>
</reference>
<dbReference type="InterPro" id="IPR002545">
    <property type="entry name" value="CheW-lke_dom"/>
</dbReference>
<dbReference type="GO" id="GO:0006935">
    <property type="term" value="P:chemotaxis"/>
    <property type="evidence" value="ECO:0007669"/>
    <property type="project" value="InterPro"/>
</dbReference>
<dbReference type="AlphaFoldDB" id="A0AAE9VTE5"/>
<feature type="domain" description="CheW-like" evidence="1">
    <location>
        <begin position="13"/>
        <end position="153"/>
    </location>
</feature>
<sequence length="157" mass="16872">MTQALVVDQAASQLTGLLLTLNDRLLLLPNTAVAELVPYRNVQAAQNSPAWLLGQIPWRDLSLPLLSFEAASSDAAVNTDSARVVIINALGGRAKFRFFALVIQGIPRSVRIDPSLARVSQEPLLPLELDAVSLDGEIAKIPDLAGLEQKLADLDLI</sequence>
<dbReference type="InterPro" id="IPR036061">
    <property type="entry name" value="CheW-like_dom_sf"/>
</dbReference>
<proteinExistence type="predicted"/>
<dbReference type="PROSITE" id="PS50851">
    <property type="entry name" value="CHEW"/>
    <property type="match status" value="1"/>
</dbReference>
<dbReference type="RefSeq" id="WP_269818456.1">
    <property type="nucleotide sequence ID" value="NZ_CP114976.1"/>
</dbReference>
<dbReference type="SMART" id="SM00260">
    <property type="entry name" value="CheW"/>
    <property type="match status" value="1"/>
</dbReference>
<dbReference type="EMBL" id="CP114976">
    <property type="protein sequence ID" value="WBE25514.1"/>
    <property type="molecule type" value="Genomic_DNA"/>
</dbReference>
<dbReference type="Pfam" id="PF01584">
    <property type="entry name" value="CheW"/>
    <property type="match status" value="1"/>
</dbReference>
<evidence type="ECO:0000259" key="1">
    <source>
        <dbReference type="PROSITE" id="PS50851"/>
    </source>
</evidence>
<accession>A0AAE9VTE5</accession>
<gene>
    <name evidence="2" type="ORF">O6P33_01305</name>
</gene>
<name>A0AAE9VTE5_9GAMM</name>
<dbReference type="SUPFAM" id="SSF50341">
    <property type="entry name" value="CheW-like"/>
    <property type="match status" value="1"/>
</dbReference>
<dbReference type="KEGG" id="dce:O6P33_01305"/>
<keyword evidence="3" id="KW-1185">Reference proteome</keyword>
<dbReference type="GO" id="GO:0007165">
    <property type="term" value="P:signal transduction"/>
    <property type="evidence" value="ECO:0007669"/>
    <property type="project" value="InterPro"/>
</dbReference>
<organism evidence="2 3">
    <name type="scientific">Denitrificimonas caeni</name>
    <dbReference type="NCBI Taxonomy" id="521720"/>
    <lineage>
        <taxon>Bacteria</taxon>
        <taxon>Pseudomonadati</taxon>
        <taxon>Pseudomonadota</taxon>
        <taxon>Gammaproteobacteria</taxon>
        <taxon>Pseudomonadales</taxon>
        <taxon>Pseudomonadaceae</taxon>
        <taxon>Denitrificimonas</taxon>
    </lineage>
</organism>